<dbReference type="AlphaFoldDB" id="A0A9W8GBA2"/>
<sequence length="1227" mass="133011">MGISAIFKRSKTAPSYPDIPPGAVDAGQGQRYIRRRPPTSESHPIITPKTAAHPNKQPTRQTSDYVPNSRRSAATSGATRRTTAISHSSSLDSDDSPTPVDSLDGSAFGYNASSGGGRKSFMLPAAAKQNRSAAMRTHMPDTQNKPQIDHNDIFGLHRLTTPPPDAHPRHLKELDPFEDSPPRRPVSNFEDPVYIPPLTLAATLFDEYGVGGSAPISKTSTLLSPTTTISASATLSTDSASRVLRGSSTVGSAMPKSSADTRDFLSEFTATYSYLFGSPPSATATPSQLDNGHHGVEDGSGMLSPVGSKHAQLDNRSQSESASENNYESAEDTNTADENEGSADDGNSVLNKEQEEERRKEEERKAAELRNRRRELIKQQVAFERMKERHRRQYPGQQQSSGLHSNVVRWQRESAKAVGTIAAPFHMQGQPKGQNVLHASNATINRGHAPGTVQHSNQQPYGNNMAGGSPLYSNIHANSSMPNMAAYAMQIHQQQFPQNAALLQPMQPVAAVGSGGEGYVSDAPHQAHALNTRYPTSMSQGSLPQNSQFPPEHVAPPLSHPVKLASAPKKTKNPYLSDSDNDDDDSSSSVTSNNMSGSDSLDMSSVGSSDISCEVAPSTLLKHPQSSSSISPERTGSRVMRSISQPVLSGRESGKSSKAAGNDSSSDASAKSQSSSKRRVRFHETVSVVFNSRRSITEEEYGSDNDSSNASVNMGIEQDWAYGADQNGFISHNSKTARAGSRMEEDDAFDVGDAFNHARYHISVAASAVKGHVGVQRDTRDMSATIENNKDINPVSNRNAYPDGSKGRTKRTKHRVETQPLRDREAEREQQWQQQQQKEMQQQREQQQREQHREQQMIKQAAADAADSEAFKNTQKAESDHTSTATIAKVDMDSSSTPSTGATEPVKPVIDHMAEARRALLGHYNVPNPSLPVGTSIPRSGNARTTYVHTSSVKVLKPQSFARPKNQYSKGPSSAFASKSAEQKDDMAKSKLPGLGSQKETLAANPNSRTNQALESAISNPSDSQEFQISNVLQNFSISSFEVTKNKEGGMYIRYSDQSKKSHSNAQVSTKVSYANDTEGINGKNDSDGDEIPLAAIARSRSEPAKRVLPHTSADNHLVCLSASASTGAQDYNSNELRQSIVTSNGSRGESPKSPKHFFSRISTDSARRALTRNSSLSNSKTAASCVQKREEVVRSVSVDSGTRSPLQLQPKSHIKRRFSRWGTFFS</sequence>
<feature type="compositionally biased region" description="Basic and acidic residues" evidence="1">
    <location>
        <begin position="846"/>
        <end position="856"/>
    </location>
</feature>
<feature type="compositionally biased region" description="Polar residues" evidence="1">
    <location>
        <begin position="624"/>
        <end position="634"/>
    </location>
</feature>
<organism evidence="2 3">
    <name type="scientific">Coemansia spiralis</name>
    <dbReference type="NCBI Taxonomy" id="417178"/>
    <lineage>
        <taxon>Eukaryota</taxon>
        <taxon>Fungi</taxon>
        <taxon>Fungi incertae sedis</taxon>
        <taxon>Zoopagomycota</taxon>
        <taxon>Kickxellomycotina</taxon>
        <taxon>Kickxellomycetes</taxon>
        <taxon>Kickxellales</taxon>
        <taxon>Kickxellaceae</taxon>
        <taxon>Coemansia</taxon>
    </lineage>
</organism>
<feature type="compositionally biased region" description="Low complexity" evidence="1">
    <location>
        <begin position="319"/>
        <end position="328"/>
    </location>
</feature>
<gene>
    <name evidence="2" type="ORF">GGI25_000941</name>
</gene>
<reference evidence="2" key="1">
    <citation type="submission" date="2022-07" db="EMBL/GenBank/DDBJ databases">
        <title>Phylogenomic reconstructions and comparative analyses of Kickxellomycotina fungi.</title>
        <authorList>
            <person name="Reynolds N.K."/>
            <person name="Stajich J.E."/>
            <person name="Barry K."/>
            <person name="Grigoriev I.V."/>
            <person name="Crous P."/>
            <person name="Smith M.E."/>
        </authorList>
    </citation>
    <scope>NUCLEOTIDE SEQUENCE</scope>
    <source>
        <strain evidence="2">NRRL 3115</strain>
    </source>
</reference>
<feature type="compositionally biased region" description="Polar residues" evidence="1">
    <location>
        <begin position="893"/>
        <end position="902"/>
    </location>
</feature>
<dbReference type="Proteomes" id="UP001151518">
    <property type="component" value="Unassembled WGS sequence"/>
</dbReference>
<evidence type="ECO:0000256" key="1">
    <source>
        <dbReference type="SAM" id="MobiDB-lite"/>
    </source>
</evidence>
<feature type="region of interest" description="Disordered" evidence="1">
    <location>
        <begin position="1"/>
        <end position="102"/>
    </location>
</feature>
<feature type="region of interest" description="Disordered" evidence="1">
    <location>
        <begin position="786"/>
        <end position="905"/>
    </location>
</feature>
<dbReference type="EMBL" id="JANBTW010000007">
    <property type="protein sequence ID" value="KAJ2680053.1"/>
    <property type="molecule type" value="Genomic_DNA"/>
</dbReference>
<feature type="compositionally biased region" description="Polar residues" evidence="1">
    <location>
        <begin position="56"/>
        <end position="66"/>
    </location>
</feature>
<feature type="compositionally biased region" description="Acidic residues" evidence="1">
    <location>
        <begin position="329"/>
        <end position="343"/>
    </location>
</feature>
<feature type="region of interest" description="Disordered" evidence="1">
    <location>
        <begin position="384"/>
        <end position="403"/>
    </location>
</feature>
<evidence type="ECO:0000313" key="2">
    <source>
        <dbReference type="EMBL" id="KAJ2680053.1"/>
    </source>
</evidence>
<dbReference type="OrthoDB" id="5599876at2759"/>
<feature type="compositionally biased region" description="Basic and acidic residues" evidence="1">
    <location>
        <begin position="815"/>
        <end position="830"/>
    </location>
</feature>
<feature type="compositionally biased region" description="Low complexity" evidence="1">
    <location>
        <begin position="656"/>
        <end position="675"/>
    </location>
</feature>
<protein>
    <submittedName>
        <fullName evidence="2">Uncharacterized protein</fullName>
    </submittedName>
</protein>
<proteinExistence type="predicted"/>
<feature type="compositionally biased region" description="Low complexity" evidence="1">
    <location>
        <begin position="831"/>
        <end position="845"/>
    </location>
</feature>
<feature type="region of interest" description="Disordered" evidence="1">
    <location>
        <begin position="283"/>
        <end position="366"/>
    </location>
</feature>
<feature type="compositionally biased region" description="Basic and acidic residues" evidence="1">
    <location>
        <begin position="352"/>
        <end position="366"/>
    </location>
</feature>
<comment type="caution">
    <text evidence="2">The sequence shown here is derived from an EMBL/GenBank/DDBJ whole genome shotgun (WGS) entry which is preliminary data.</text>
</comment>
<evidence type="ECO:0000313" key="3">
    <source>
        <dbReference type="Proteomes" id="UP001151518"/>
    </source>
</evidence>
<feature type="compositionally biased region" description="Polar residues" evidence="1">
    <location>
        <begin position="998"/>
        <end position="1022"/>
    </location>
</feature>
<feature type="region of interest" description="Disordered" evidence="1">
    <location>
        <begin position="958"/>
        <end position="1022"/>
    </location>
</feature>
<feature type="compositionally biased region" description="Low complexity" evidence="1">
    <location>
        <begin position="69"/>
        <end position="102"/>
    </location>
</feature>
<name>A0A9W8GBA2_9FUNG</name>
<feature type="compositionally biased region" description="Low complexity" evidence="1">
    <location>
        <begin position="587"/>
        <end position="612"/>
    </location>
</feature>
<feature type="compositionally biased region" description="Polar residues" evidence="1">
    <location>
        <begin position="966"/>
        <end position="977"/>
    </location>
</feature>
<feature type="compositionally biased region" description="Polar residues" evidence="1">
    <location>
        <begin position="535"/>
        <end position="549"/>
    </location>
</feature>
<feature type="region of interest" description="Disordered" evidence="1">
    <location>
        <begin position="535"/>
        <end position="680"/>
    </location>
</feature>
<accession>A0A9W8GBA2</accession>